<dbReference type="InterPro" id="IPR012337">
    <property type="entry name" value="RNaseH-like_sf"/>
</dbReference>
<dbReference type="EMBL" id="KV418040">
    <property type="protein sequence ID" value="KZP03582.1"/>
    <property type="molecule type" value="Genomic_DNA"/>
</dbReference>
<dbReference type="SUPFAM" id="SSF53098">
    <property type="entry name" value="Ribonuclease H-like"/>
    <property type="match status" value="1"/>
</dbReference>
<accession>A0A167U4H6</accession>
<proteinExistence type="predicted"/>
<gene>
    <name evidence="3" type="ORF">FIBSPDRAFT_904913</name>
</gene>
<dbReference type="OrthoDB" id="3016676at2759"/>
<dbReference type="GO" id="GO:0003676">
    <property type="term" value="F:nucleic acid binding"/>
    <property type="evidence" value="ECO:0007669"/>
    <property type="project" value="InterPro"/>
</dbReference>
<evidence type="ECO:0000256" key="2">
    <source>
        <dbReference type="SAM" id="MobiDB-lite"/>
    </source>
</evidence>
<feature type="non-terminal residue" evidence="3">
    <location>
        <position position="1"/>
    </location>
</feature>
<evidence type="ECO:0008006" key="4">
    <source>
        <dbReference type="Google" id="ProtNLM"/>
    </source>
</evidence>
<name>A0A167U4H6_9AGAM</name>
<evidence type="ECO:0000313" key="3">
    <source>
        <dbReference type="EMBL" id="KZP03582.1"/>
    </source>
</evidence>
<protein>
    <recommendedName>
        <fullName evidence="4">3'-5' exonuclease domain-containing protein</fullName>
    </recommendedName>
</protein>
<feature type="region of interest" description="Disordered" evidence="2">
    <location>
        <begin position="386"/>
        <end position="405"/>
    </location>
</feature>
<reference evidence="3" key="1">
    <citation type="journal article" date="2016" name="Mol. Biol. Evol.">
        <title>Comparative Genomics of Early-Diverging Mushroom-Forming Fungi Provides Insights into the Origins of Lignocellulose Decay Capabilities.</title>
        <authorList>
            <person name="Nagy L.G."/>
            <person name="Riley R."/>
            <person name="Tritt A."/>
            <person name="Adam C."/>
            <person name="Daum C."/>
            <person name="Floudas D."/>
            <person name="Sun H."/>
            <person name="Yadav J.S."/>
            <person name="Pangilinan J."/>
            <person name="Larsson K.H."/>
            <person name="Matsuura K."/>
            <person name="Barry K."/>
            <person name="Labutti K."/>
            <person name="Kuo R."/>
            <person name="Ohm R.A."/>
            <person name="Bhattacharya S.S."/>
            <person name="Shirouzu T."/>
            <person name="Yoshinaga Y."/>
            <person name="Martin F.M."/>
            <person name="Grigoriev I.V."/>
            <person name="Hibbett D.S."/>
        </authorList>
    </citation>
    <scope>NUCLEOTIDE SEQUENCE [LARGE SCALE GENOMIC DNA]</scope>
    <source>
        <strain evidence="3">CBS 109695</strain>
    </source>
</reference>
<dbReference type="AlphaFoldDB" id="A0A167U4H6"/>
<evidence type="ECO:0000256" key="1">
    <source>
        <dbReference type="SAM" id="Coils"/>
    </source>
</evidence>
<feature type="coiled-coil region" evidence="1">
    <location>
        <begin position="294"/>
        <end position="321"/>
    </location>
</feature>
<keyword evidence="1" id="KW-0175">Coiled coil</keyword>
<dbReference type="InterPro" id="IPR036397">
    <property type="entry name" value="RNaseH_sf"/>
</dbReference>
<dbReference type="Gene3D" id="3.30.420.10">
    <property type="entry name" value="Ribonuclease H-like superfamily/Ribonuclease H"/>
    <property type="match status" value="1"/>
</dbReference>
<organism evidence="3">
    <name type="scientific">Athelia psychrophila</name>
    <dbReference type="NCBI Taxonomy" id="1759441"/>
    <lineage>
        <taxon>Eukaryota</taxon>
        <taxon>Fungi</taxon>
        <taxon>Dikarya</taxon>
        <taxon>Basidiomycota</taxon>
        <taxon>Agaricomycotina</taxon>
        <taxon>Agaricomycetes</taxon>
        <taxon>Agaricomycetidae</taxon>
        <taxon>Atheliales</taxon>
        <taxon>Atheliaceae</taxon>
        <taxon>Athelia</taxon>
    </lineage>
</organism>
<sequence>MGPYAMTDLKIQFSGTDYQRILHYRIPSPLNINVTVVRNHADADAVLRNIFNPSSTPYQSTNTGVSIVLAIDTEWTAGPLLKKAGAQSPSIVQIYDGQQVVILQCETIQNDLRRIAHWANVEHYVFPKVMDLTWMAWQIAPAELPRSSQLSLSNQPSGVSLATLSRTFAGMQLDKTTRSDTAWHAYQLTDDALLSKNVDLQPFKDAASDVIAAKRVYDSLFKKGHEHINDTWYMKVEENTIGQKLSSGTWRALVFSWTQMPPVCSGVIDGSELLLKAREIEAMSKMEYRLNMSLSTMQEHKSVLQQDINKLNREWEEKQCRGGEFPVNTIKSGVLCPLHGLFWKLIVHVLFGLFSSTGRGMYTLFFAPDISGPGMGMAELRDAGECVGENGGETEDRSTDDTNDDGDMLHSVDVVGDCGAGVVRRPIPRISFSISAFFVADSSIDGKKLQKSASACHLPVFRNSTHKSMGPGRLSAGSRRSRLCPCCGRR</sequence>